<sequence>MSRSKVDSVALVAEGLLHASPDVVHDALRCDEAARVVARWLDTLATCGSNRIRLPNKDLRRTTAKRRKRNPVGEFLPITTEAATTVQSTAITATATLSPQRSHWLWQILDGDSVASRQSVVRALLSHACTCPRCAAARVDLAKSHPRLVHTFRRNTHPASPQDSNSEESKPTRTLPSHNASIADPTEQHARLVRSLLHRLETHLGPGARVRGPPRNPSEPPVWPVVLESIALLQHVLLLDQNHHEPIDDQEWNSWLPLFLVWRTPRNPQANGGLAWLTQLAWHVAMIGMDRLPGQSHPYSNLVERTWNANVLAALLRWISRVVLCAPHEAQVPQIRAVARRYLWTRSSIPPLHSSSPPTTTTTPSPTTLQVAPDEDTLSPLATLVGLYHALASTSPPERVNSRSLATVLPLLHAMIQPRTNVYVPRMTATKTAETTDETPVGAAAGDVPIPPGSSPAVRELSAESVIMSGVEDDEDEDDDEEEEEDEDGDYECSPVKSYVSDLEQALPSSDFDDDHMDMVDEQEEEQVEHDEIGGNDNDDNDEDDTIAEEDADDDDEEEDDPVAERLLNRLRFQQLHPHSSDEDDGDDEGDGDEEDTQALASLDPPLEERRKLYLIAARNVLEMQYPHHPHTVVGAHSRQKYLNVAGEASLLQSVNVIVQPPKKPIQTKVILRRAPTQEEFFRGSLSTNPVALSQLPSADPIVADLRQHVADDLQMSDSAELIEILVGGKILDNQLRLRVVHATLWRDHLLEHGSGAAMSSQPSFFSSAGGLSVIFNSVARSGRSVTADTPVSQLPPMVATYRLAGVDGEATEDTIRELVDPDAPVAAASPAQVEEALEQQFGLTRLITEGRGLFVLLRSIQHNLMDTLRRIRRDDWEVKNWAREKFQADPPYPGLILLGYCAKLASNRKKMLQARAPTVLLTLLLEVLKALEEPNAAADSSTVSNATADKLQELIEILTSDISTSVSRRESGVSEDEGYASDSGQDASSMPLLLQSIETICLSAPLRNVIAKLLPFLTYGQANLSRELAQHFNRQIDLSRLAELEAEDSPSSSKSAILARTFVQTAISLPPNEVCNSLRSELIRCGFVDRLSSFIVEGMPNQPPTWSTALWPKGEGMEDLPKKKKRYKGKGTSIKRLLETSWKEYFARGGTKTAFGILSGLCQKHVETQSRLSRSPEFLRSCHWLEATSSNVSAGVDTRGLGLSAETLLDEIMEDNMKVSRLVNGVRQKTRMRKKELAEERRAKALGKISVGGMVMGKTTSMAATVNPDLQTGVRATAASFFSPVFGLFRDSSVAAQPRPAEDGMATAARAPIGKDKKSSEKPAWMDEMENMEDESGLKCAVCQEGRTLQPSELLGLYAFVKKVSIPLDHCGSRASIDGTMLLKALPKELPKSLVGSHTGNCWFLAGRSAGDDLNSTSSPSYCVGASGDSRRSLFTTTVSAGNAIHFSCHRRARQADQSHSKAPKAEWEGANLRNNRVKCNIILPLVSSSGCSKVPLVAVDSALSEHQASISSLLGATPTAMMWTVLHDVRLLLLRLAYGESLSVDCGGGSLASNVQLLYYQLSQADMYEKNAQVDQPEVSQHARCLSAGFLAACEIVKAKDFSGLNRSNLQRGVADAAAMAGLTSILFHNNHEDGHEDTASHRPPHPKRQWQIGKPLFLQGLLLCAGRRHAIQVEGSGCQTSIRRVRSSSFCDWDVQNDTPEKDTTVVPARRGRRHTAAKKASLWDFACPLRPMLTLFGILDGLSAEFSLHMEDVDVQQSAQRLVSKIELCQKCTNIDELLQVTGVEQSEEEIMDFFQQGILAA</sequence>
<accession>B7GBU1</accession>
<reference evidence="4 5" key="1">
    <citation type="journal article" date="2008" name="Nature">
        <title>The Phaeodactylum genome reveals the evolutionary history of diatom genomes.</title>
        <authorList>
            <person name="Bowler C."/>
            <person name="Allen A.E."/>
            <person name="Badger J.H."/>
            <person name="Grimwood J."/>
            <person name="Jabbari K."/>
            <person name="Kuo A."/>
            <person name="Maheswari U."/>
            <person name="Martens C."/>
            <person name="Maumus F."/>
            <person name="Otillar R.P."/>
            <person name="Rayko E."/>
            <person name="Salamov A."/>
            <person name="Vandepoele K."/>
            <person name="Beszteri B."/>
            <person name="Gruber A."/>
            <person name="Heijde M."/>
            <person name="Katinka M."/>
            <person name="Mock T."/>
            <person name="Valentin K."/>
            <person name="Verret F."/>
            <person name="Berges J.A."/>
            <person name="Brownlee C."/>
            <person name="Cadoret J.P."/>
            <person name="Chiovitti A."/>
            <person name="Choi C.J."/>
            <person name="Coesel S."/>
            <person name="De Martino A."/>
            <person name="Detter J.C."/>
            <person name="Durkin C."/>
            <person name="Falciatore A."/>
            <person name="Fournet J."/>
            <person name="Haruta M."/>
            <person name="Huysman M.J."/>
            <person name="Jenkins B.D."/>
            <person name="Jiroutova K."/>
            <person name="Jorgensen R.E."/>
            <person name="Joubert Y."/>
            <person name="Kaplan A."/>
            <person name="Kroger N."/>
            <person name="Kroth P.G."/>
            <person name="La Roche J."/>
            <person name="Lindquist E."/>
            <person name="Lommer M."/>
            <person name="Martin-Jezequel V."/>
            <person name="Lopez P.J."/>
            <person name="Lucas S."/>
            <person name="Mangogna M."/>
            <person name="McGinnis K."/>
            <person name="Medlin L.K."/>
            <person name="Montsant A."/>
            <person name="Oudot-Le Secq M.P."/>
            <person name="Napoli C."/>
            <person name="Obornik M."/>
            <person name="Parker M.S."/>
            <person name="Petit J.L."/>
            <person name="Porcel B.M."/>
            <person name="Poulsen N."/>
            <person name="Robison M."/>
            <person name="Rychlewski L."/>
            <person name="Rynearson T.A."/>
            <person name="Schmutz J."/>
            <person name="Shapiro H."/>
            <person name="Siaut M."/>
            <person name="Stanley M."/>
            <person name="Sussman M.R."/>
            <person name="Taylor A.R."/>
            <person name="Vardi A."/>
            <person name="von Dassow P."/>
            <person name="Vyverman W."/>
            <person name="Willis A."/>
            <person name="Wyrwicz L.S."/>
            <person name="Rokhsar D.S."/>
            <person name="Weissenbach J."/>
            <person name="Armbrust E.V."/>
            <person name="Green B.R."/>
            <person name="Van de Peer Y."/>
            <person name="Grigoriev I.V."/>
        </authorList>
    </citation>
    <scope>NUCLEOTIDE SEQUENCE [LARGE SCALE GENOMIC DNA]</scope>
    <source>
        <strain evidence="4 5">CCAP 1055/1</strain>
    </source>
</reference>
<dbReference type="InterPro" id="IPR045189">
    <property type="entry name" value="UBR4-like"/>
</dbReference>
<dbReference type="OrthoDB" id="30336at2759"/>
<dbReference type="OMA" id="ACEMVES"/>
<dbReference type="KEGG" id="pti:PHATRDRAFT_49766"/>
<feature type="compositionally biased region" description="Acidic residues" evidence="2">
    <location>
        <begin position="537"/>
        <end position="562"/>
    </location>
</feature>
<name>B7GBU1_PHATC</name>
<organism evidence="4 5">
    <name type="scientific">Phaeodactylum tricornutum (strain CCAP 1055/1)</name>
    <dbReference type="NCBI Taxonomy" id="556484"/>
    <lineage>
        <taxon>Eukaryota</taxon>
        <taxon>Sar</taxon>
        <taxon>Stramenopiles</taxon>
        <taxon>Ochrophyta</taxon>
        <taxon>Bacillariophyta</taxon>
        <taxon>Bacillariophyceae</taxon>
        <taxon>Bacillariophycidae</taxon>
        <taxon>Naviculales</taxon>
        <taxon>Phaeodactylaceae</taxon>
        <taxon>Phaeodactylum</taxon>
    </lineage>
</organism>
<feature type="compositionally biased region" description="Acidic residues" evidence="2">
    <location>
        <begin position="582"/>
        <end position="597"/>
    </location>
</feature>
<reference evidence="5" key="2">
    <citation type="submission" date="2008-08" db="EMBL/GenBank/DDBJ databases">
        <authorList>
            <consortium name="Diatom Consortium"/>
            <person name="Grigoriev I."/>
            <person name="Grimwood J."/>
            <person name="Kuo A."/>
            <person name="Otillar R.P."/>
            <person name="Salamov A."/>
            <person name="Detter J.C."/>
            <person name="Lindquist E."/>
            <person name="Shapiro H."/>
            <person name="Lucas S."/>
            <person name="Glavina del Rio T."/>
            <person name="Pitluck S."/>
            <person name="Rokhsar D."/>
            <person name="Bowler C."/>
        </authorList>
    </citation>
    <scope>GENOME REANNOTATION</scope>
    <source>
        <strain evidence="5">CCAP 1055/1</strain>
    </source>
</reference>
<dbReference type="PANTHER" id="PTHR21725">
    <property type="entry name" value="E3 UBIQUITIN-PROTEIN LIGASE UBR4"/>
    <property type="match status" value="1"/>
</dbReference>
<proteinExistence type="inferred from homology"/>
<feature type="region of interest" description="UBR4 E3 catalytic module" evidence="1">
    <location>
        <begin position="1150"/>
        <end position="1806"/>
    </location>
</feature>
<dbReference type="InParanoid" id="B7GBU1"/>
<feature type="compositionally biased region" description="Acidic residues" evidence="2">
    <location>
        <begin position="471"/>
        <end position="491"/>
    </location>
</feature>
<feature type="domain" description="E3 ubiquitin ligase UBR4 C-terminal" evidence="3">
    <location>
        <begin position="1322"/>
        <end position="1772"/>
    </location>
</feature>
<feature type="domain" description="E3 ubiquitin ligase UBR4 C-terminal" evidence="3">
    <location>
        <begin position="696"/>
        <end position="1106"/>
    </location>
</feature>
<feature type="region of interest" description="Disordered" evidence="2">
    <location>
        <begin position="522"/>
        <end position="606"/>
    </location>
</feature>
<dbReference type="HOGENOM" id="CLU_237986_0_0_1"/>
<protein>
    <recommendedName>
        <fullName evidence="3">E3 ubiquitin ligase UBR4 C-terminal domain-containing protein</fullName>
    </recommendedName>
</protein>
<comment type="similarity">
    <text evidence="1">Belongs to the UBR4 family.</text>
</comment>
<keyword evidence="1" id="KW-0863">Zinc-finger</keyword>
<feature type="region of interest" description="Disordered" evidence="2">
    <location>
        <begin position="350"/>
        <end position="372"/>
    </location>
</feature>
<dbReference type="eggNOG" id="KOG1776">
    <property type="taxonomic scope" value="Eukaryota"/>
</dbReference>
<dbReference type="RefSeq" id="XP_002184586.1">
    <property type="nucleotide sequence ID" value="XM_002184550.1"/>
</dbReference>
<gene>
    <name evidence="4" type="ORF">PHATRDRAFT_49766</name>
</gene>
<dbReference type="Pfam" id="PF13764">
    <property type="entry name" value="E3_UbLigase_R4"/>
    <property type="match status" value="3"/>
</dbReference>
<evidence type="ECO:0000313" key="5">
    <source>
        <dbReference type="Proteomes" id="UP000000759"/>
    </source>
</evidence>
<evidence type="ECO:0000256" key="2">
    <source>
        <dbReference type="SAM" id="MobiDB-lite"/>
    </source>
</evidence>
<dbReference type="STRING" id="556484.B7GBU1"/>
<dbReference type="PaxDb" id="2850-Phatr49766"/>
<feature type="region of interest" description="Disordered" evidence="2">
    <location>
        <begin position="432"/>
        <end position="494"/>
    </location>
</feature>
<evidence type="ECO:0000259" key="3">
    <source>
        <dbReference type="Pfam" id="PF13764"/>
    </source>
</evidence>
<dbReference type="GeneID" id="7198445"/>
<dbReference type="PANTHER" id="PTHR21725:SF1">
    <property type="entry name" value="E3 UBIQUITIN-PROTEIN LIGASE UBR4"/>
    <property type="match status" value="1"/>
</dbReference>
<feature type="region of interest" description="Disordered" evidence="2">
    <location>
        <begin position="148"/>
        <end position="185"/>
    </location>
</feature>
<feature type="region of interest" description="Disordered" evidence="2">
    <location>
        <begin position="969"/>
        <end position="988"/>
    </location>
</feature>
<dbReference type="InterPro" id="IPR025704">
    <property type="entry name" value="E3_Ub_ligase_UBR4_C"/>
</dbReference>
<dbReference type="PROSITE" id="PS52043">
    <property type="entry name" value="UBR4_E3"/>
    <property type="match status" value="1"/>
</dbReference>
<keyword evidence="5" id="KW-1185">Reference proteome</keyword>
<dbReference type="GO" id="GO:0008270">
    <property type="term" value="F:zinc ion binding"/>
    <property type="evidence" value="ECO:0007669"/>
    <property type="project" value="UniProtKB-KW"/>
</dbReference>
<dbReference type="EMBL" id="CM000626">
    <property type="protein sequence ID" value="EEC43985.1"/>
    <property type="molecule type" value="Genomic_DNA"/>
</dbReference>
<feature type="domain" description="E3 ubiquitin ligase UBR4 C-terminal" evidence="3">
    <location>
        <begin position="1141"/>
        <end position="1262"/>
    </location>
</feature>
<keyword evidence="1" id="KW-0862">Zinc</keyword>
<evidence type="ECO:0000313" key="4">
    <source>
        <dbReference type="EMBL" id="EEC43985.1"/>
    </source>
</evidence>
<feature type="compositionally biased region" description="Low complexity" evidence="2">
    <location>
        <begin position="350"/>
        <end position="368"/>
    </location>
</feature>
<keyword evidence="1" id="KW-0479">Metal-binding</keyword>
<dbReference type="Proteomes" id="UP000000759">
    <property type="component" value="Chromosome 24"/>
</dbReference>
<evidence type="ECO:0000256" key="1">
    <source>
        <dbReference type="PROSITE-ProRule" id="PRU01388"/>
    </source>
</evidence>